<dbReference type="Pfam" id="PF16555">
    <property type="entry name" value="GramPos_pilinD1"/>
    <property type="match status" value="1"/>
</dbReference>
<dbReference type="RefSeq" id="WP_056977364.1">
    <property type="nucleotide sequence ID" value="NZ_AYZR01000004.1"/>
</dbReference>
<dbReference type="InterPro" id="IPR041033">
    <property type="entry name" value="SpaA_PFL_dom_1"/>
</dbReference>
<feature type="domain" description="SpaA-like prealbumin fold" evidence="4">
    <location>
        <begin position="233"/>
        <end position="311"/>
    </location>
</feature>
<evidence type="ECO:0000313" key="5">
    <source>
        <dbReference type="EMBL" id="KRM94242.1"/>
    </source>
</evidence>
<accession>A0A0R2CT48</accession>
<reference evidence="5 6" key="1">
    <citation type="journal article" date="2015" name="Genome Announc.">
        <title>Expanding the biotechnology potential of lactobacilli through comparative genomics of 213 strains and associated genera.</title>
        <authorList>
            <person name="Sun Z."/>
            <person name="Harris H.M."/>
            <person name="McCann A."/>
            <person name="Guo C."/>
            <person name="Argimon S."/>
            <person name="Zhang W."/>
            <person name="Yang X."/>
            <person name="Jeffery I.B."/>
            <person name="Cooney J.C."/>
            <person name="Kagawa T.F."/>
            <person name="Liu W."/>
            <person name="Song Y."/>
            <person name="Salvetti E."/>
            <person name="Wrobel A."/>
            <person name="Rasinkangas P."/>
            <person name="Parkhill J."/>
            <person name="Rea M.C."/>
            <person name="O'Sullivan O."/>
            <person name="Ritari J."/>
            <person name="Douillard F.P."/>
            <person name="Paul Ross R."/>
            <person name="Yang R."/>
            <person name="Briner A.E."/>
            <person name="Felis G.E."/>
            <person name="de Vos W.M."/>
            <person name="Barrangou R."/>
            <person name="Klaenhammer T.R."/>
            <person name="Caufield P.W."/>
            <person name="Cui Y."/>
            <person name="Zhang H."/>
            <person name="O'Toole P.W."/>
        </authorList>
    </citation>
    <scope>NUCLEOTIDE SEQUENCE [LARGE SCALE GENOMIC DNA]</scope>
    <source>
        <strain evidence="5 6">DSM 24302</strain>
    </source>
</reference>
<comment type="caution">
    <text evidence="5">The sequence shown here is derived from an EMBL/GenBank/DDBJ whole genome shotgun (WGS) entry which is preliminary data.</text>
</comment>
<evidence type="ECO:0000313" key="6">
    <source>
        <dbReference type="Proteomes" id="UP000051256"/>
    </source>
</evidence>
<dbReference type="EMBL" id="AYZR01000004">
    <property type="protein sequence ID" value="KRM94242.1"/>
    <property type="molecule type" value="Genomic_DNA"/>
</dbReference>
<dbReference type="SUPFAM" id="SSF49478">
    <property type="entry name" value="Cna protein B-type domain"/>
    <property type="match status" value="1"/>
</dbReference>
<feature type="signal peptide" evidence="2">
    <location>
        <begin position="1"/>
        <end position="27"/>
    </location>
</feature>
<keyword evidence="1" id="KW-1133">Transmembrane helix</keyword>
<dbReference type="InterPro" id="IPR032364">
    <property type="entry name" value="GramPos_pilinD1_N"/>
</dbReference>
<evidence type="ECO:0008006" key="7">
    <source>
        <dbReference type="Google" id="ProtNLM"/>
    </source>
</evidence>
<keyword evidence="1" id="KW-0472">Membrane</keyword>
<feature type="transmembrane region" description="Helical" evidence="1">
    <location>
        <begin position="473"/>
        <end position="494"/>
    </location>
</feature>
<dbReference type="Gene3D" id="2.60.40.10">
    <property type="entry name" value="Immunoglobulins"/>
    <property type="match status" value="3"/>
</dbReference>
<dbReference type="InterPro" id="IPR013783">
    <property type="entry name" value="Ig-like_fold"/>
</dbReference>
<proteinExistence type="predicted"/>
<feature type="domain" description="Gram-positive pilin subunit D1 N-terminal" evidence="3">
    <location>
        <begin position="37"/>
        <end position="211"/>
    </location>
</feature>
<evidence type="ECO:0000259" key="4">
    <source>
        <dbReference type="Pfam" id="PF17802"/>
    </source>
</evidence>
<dbReference type="STRING" id="1423802.FC56_GL001194"/>
<organism evidence="5 6">
    <name type="scientific">Lentilactobacillus senioris DSM 24302 = JCM 17472</name>
    <dbReference type="NCBI Taxonomy" id="1423802"/>
    <lineage>
        <taxon>Bacteria</taxon>
        <taxon>Bacillati</taxon>
        <taxon>Bacillota</taxon>
        <taxon>Bacilli</taxon>
        <taxon>Lactobacillales</taxon>
        <taxon>Lactobacillaceae</taxon>
        <taxon>Lentilactobacillus</taxon>
    </lineage>
</organism>
<dbReference type="PATRIC" id="fig|1423802.4.peg.1210"/>
<dbReference type="Proteomes" id="UP000051256">
    <property type="component" value="Unassembled WGS sequence"/>
</dbReference>
<keyword evidence="6" id="KW-1185">Reference proteome</keyword>
<evidence type="ECO:0000259" key="3">
    <source>
        <dbReference type="Pfam" id="PF16555"/>
    </source>
</evidence>
<evidence type="ECO:0000256" key="1">
    <source>
        <dbReference type="SAM" id="Phobius"/>
    </source>
</evidence>
<evidence type="ECO:0000256" key="2">
    <source>
        <dbReference type="SAM" id="SignalP"/>
    </source>
</evidence>
<sequence length="500" mass="54371">MKFKKILRTLAVTALMFVGGSAINASAEVKSTPAPDENVNIQLHKMFNTDSSKTITNTGSELTGEALNGMTPYDATKNGNVEFTIFKVGKGLLDPDNMTEAEYATARDALISQIKKGATTPSEIIDNQNDFIETNTANNNLTNSKALTLQDSSGILEFNNITNNGTYLILETKAANLTDITSISAPLIFNLPITGVSGTAHLYAKNLFPKDTTTQLTKKGIDPLAPTNITNLLELENVEFTITNSSGYNKKVTTDANGNITFGNLAPGEYTITETSISSIPWYQQMKAENPISMNFTVAEDGTITTSQKNNDYFIITKDKSGNVTGIEVKNYLITGGADFIKVDADENTKLLEGAKFIVKKESFDESGNPTTEYAKFNNSYEFTGWGTIDEAKASTQLVSKDDGTFGFTGIPYVYDKRNDAEGKVTKYSLVETQAPSGYAKLAANDSQLNFEMGSKDQLIKNKRYSLPITGGMGIWLFVIAGLALMGGSGYLYYKKQRNV</sequence>
<protein>
    <recommendedName>
        <fullName evidence="7">Cell wall surface anchor family protein</fullName>
    </recommendedName>
</protein>
<dbReference type="NCBIfam" id="TIGR01167">
    <property type="entry name" value="LPXTG_anchor"/>
    <property type="match status" value="1"/>
</dbReference>
<dbReference type="Pfam" id="PF17802">
    <property type="entry name" value="SpaA"/>
    <property type="match status" value="1"/>
</dbReference>
<dbReference type="AlphaFoldDB" id="A0A0R2CT48"/>
<feature type="chain" id="PRO_5006415835" description="Cell wall surface anchor family protein" evidence="2">
    <location>
        <begin position="28"/>
        <end position="500"/>
    </location>
</feature>
<keyword evidence="2" id="KW-0732">Signal</keyword>
<keyword evidence="1" id="KW-0812">Transmembrane</keyword>
<name>A0A0R2CT48_9LACO</name>
<gene>
    <name evidence="5" type="ORF">FC56_GL001194</name>
</gene>